<dbReference type="Proteomes" id="UP000271098">
    <property type="component" value="Unassembled WGS sequence"/>
</dbReference>
<keyword evidence="2" id="KW-1185">Reference proteome</keyword>
<evidence type="ECO:0000313" key="1">
    <source>
        <dbReference type="EMBL" id="VDN18158.1"/>
    </source>
</evidence>
<name>A0A183DQI4_9BILA</name>
<accession>A0A183DQI4</accession>
<reference evidence="3" key="1">
    <citation type="submission" date="2016-06" db="UniProtKB">
        <authorList>
            <consortium name="WormBaseParasite"/>
        </authorList>
    </citation>
    <scope>IDENTIFICATION</scope>
</reference>
<dbReference type="AlphaFoldDB" id="A0A183DQI4"/>
<organism evidence="3">
    <name type="scientific">Gongylonema pulchrum</name>
    <dbReference type="NCBI Taxonomy" id="637853"/>
    <lineage>
        <taxon>Eukaryota</taxon>
        <taxon>Metazoa</taxon>
        <taxon>Ecdysozoa</taxon>
        <taxon>Nematoda</taxon>
        <taxon>Chromadorea</taxon>
        <taxon>Rhabditida</taxon>
        <taxon>Spirurina</taxon>
        <taxon>Spiruromorpha</taxon>
        <taxon>Spiruroidea</taxon>
        <taxon>Gongylonematidae</taxon>
        <taxon>Gongylonema</taxon>
    </lineage>
</organism>
<dbReference type="WBParaSite" id="GPUH_0001098801-mRNA-1">
    <property type="protein sequence ID" value="GPUH_0001098801-mRNA-1"/>
    <property type="gene ID" value="GPUH_0001098801"/>
</dbReference>
<evidence type="ECO:0000313" key="2">
    <source>
        <dbReference type="Proteomes" id="UP000271098"/>
    </source>
</evidence>
<evidence type="ECO:0000313" key="3">
    <source>
        <dbReference type="WBParaSite" id="GPUH_0001098801-mRNA-1"/>
    </source>
</evidence>
<protein>
    <submittedName>
        <fullName evidence="3">Thyroid adenoma-associated protein homolog</fullName>
    </submittedName>
</protein>
<dbReference type="OrthoDB" id="8193282at2759"/>
<dbReference type="EMBL" id="UYRT01078266">
    <property type="protein sequence ID" value="VDN18158.1"/>
    <property type="molecule type" value="Genomic_DNA"/>
</dbReference>
<gene>
    <name evidence="1" type="ORF">GPUH_LOCUS10975</name>
</gene>
<proteinExistence type="predicted"/>
<sequence length="694" mass="79220">MAETSHKIISLVSAIFDSSDKERHDILIRVVQCVKFVMEENELNSSQATSALITLMGRLDEKKDISLYTECCICIGEKITEVGSLARFLPSMNELDLEQLFALASKCPGESIVLWNAAISHLKTPIYSSAAGYIIAQLVKRAELNAALAYQNMRCVVQNLLAENYQPKISSYFLKEYLRRQNSYSFELIVPLWLAAVLEEPETNEELTSMSVELCETVVTSLRKKGINVNSFLGDKLSTASMIRWLFELVKRAELNAALAYQNMRCVVQNLLAENYQPKISSYFLKEYLRRQNSYSFELIVPLWLAAVLEEPETNEELTSMSVELCETVVTSLRKKGINVNSFLGDKLSTTSMIRWLFETMSKNASNHRMISDSITRWCELLVPVLQYKLVRADEATAMHCAKIASYPFCYAAQQLFKPPSECCFNRSPFVRFCRLLLQNVLIERVLPVAYIREVLPNYVTGLLLVPVHSVPYLLRLLSELLEKYCTDFVMKEAFVKMLKEKPQTLSALYFSSKTMSKNASNHRMISDSITRWCELLVPVLQYKLVRADEATAMHCAKIASYPFCYAAQQLFKPPSECCFNRSPFVRTFHSCVFPAASFRVLSKQLFQLIERVLPVAYIREVLPNYVTGLLLVPVHSVPYLLRLLSELLEKYCTDFVMKEAFVKMLKEKPQTLSALYFSSKVGSNLFSFISQIK</sequence>
<reference evidence="1 2" key="2">
    <citation type="submission" date="2018-11" db="EMBL/GenBank/DDBJ databases">
        <authorList>
            <consortium name="Pathogen Informatics"/>
        </authorList>
    </citation>
    <scope>NUCLEOTIDE SEQUENCE [LARGE SCALE GENOMIC DNA]</scope>
</reference>